<dbReference type="GeneID" id="96657162"/>
<proteinExistence type="predicted"/>
<evidence type="ECO:0000313" key="2">
    <source>
        <dbReference type="EMBL" id="SDN62627.1"/>
    </source>
</evidence>
<evidence type="ECO:0000313" key="3">
    <source>
        <dbReference type="Proteomes" id="UP000199063"/>
    </source>
</evidence>
<protein>
    <recommendedName>
        <fullName evidence="4">DUF4337 domain-containing protein</fullName>
    </recommendedName>
</protein>
<reference evidence="3" key="1">
    <citation type="submission" date="2016-10" db="EMBL/GenBank/DDBJ databases">
        <authorList>
            <person name="Varghese N."/>
            <person name="Submissions S."/>
        </authorList>
    </citation>
    <scope>NUCLEOTIDE SEQUENCE [LARGE SCALE GENOMIC DNA]</scope>
    <source>
        <strain evidence="3">CGMCC 4.7042</strain>
    </source>
</reference>
<evidence type="ECO:0000256" key="1">
    <source>
        <dbReference type="SAM" id="Phobius"/>
    </source>
</evidence>
<dbReference type="EMBL" id="FNHI01000031">
    <property type="protein sequence ID" value="SDN62627.1"/>
    <property type="molecule type" value="Genomic_DNA"/>
</dbReference>
<keyword evidence="3" id="KW-1185">Reference proteome</keyword>
<gene>
    <name evidence="2" type="ORF">SAMN05444921_13168</name>
</gene>
<dbReference type="Proteomes" id="UP000199063">
    <property type="component" value="Unassembled WGS sequence"/>
</dbReference>
<keyword evidence="1" id="KW-0472">Membrane</keyword>
<dbReference type="RefSeq" id="WP_093661820.1">
    <property type="nucleotide sequence ID" value="NZ_FNHI01000031.1"/>
</dbReference>
<dbReference type="Pfam" id="PF19626">
    <property type="entry name" value="DUF6131"/>
    <property type="match status" value="1"/>
</dbReference>
<organism evidence="2 3">
    <name type="scientific">Streptomyces wuyuanensis</name>
    <dbReference type="NCBI Taxonomy" id="1196353"/>
    <lineage>
        <taxon>Bacteria</taxon>
        <taxon>Bacillati</taxon>
        <taxon>Actinomycetota</taxon>
        <taxon>Actinomycetes</taxon>
        <taxon>Kitasatosporales</taxon>
        <taxon>Streptomycetaceae</taxon>
        <taxon>Streptomyces</taxon>
    </lineage>
</organism>
<accession>A0A1H0CXK0</accession>
<feature type="transmembrane region" description="Helical" evidence="1">
    <location>
        <begin position="6"/>
        <end position="38"/>
    </location>
</feature>
<evidence type="ECO:0008006" key="4">
    <source>
        <dbReference type="Google" id="ProtNLM"/>
    </source>
</evidence>
<dbReference type="STRING" id="1196353.SAMN05444921_13168"/>
<keyword evidence="1" id="KW-1133">Transmembrane helix</keyword>
<keyword evidence="1" id="KW-0812">Transmembrane</keyword>
<dbReference type="InterPro" id="IPR046134">
    <property type="entry name" value="DUF6131"/>
</dbReference>
<dbReference type="AlphaFoldDB" id="A0A1H0CXK0"/>
<sequence length="51" mass="5371">MIILGVILLVIGLLAGIGILWTIGIVLVAIGVLLWILGAVGHAVGGRRHYW</sequence>
<name>A0A1H0CXK0_9ACTN</name>